<dbReference type="InterPro" id="IPR029069">
    <property type="entry name" value="HotDog_dom_sf"/>
</dbReference>
<proteinExistence type="inferred from homology"/>
<evidence type="ECO:0000313" key="4">
    <source>
        <dbReference type="Proteomes" id="UP000220251"/>
    </source>
</evidence>
<sequence>MKFVGYNQVRMHDTDMAGILYFARQFRFVHDAIEDLFAAEGLPFDHLFHKESFVSVIVHCEADYLATLRVGDRLETHLWVEKIGKTSFHIHYEIFRDKTLIGRAKTVHVTLTRVSRKKMPIPKKLLAILERYLLD</sequence>
<dbReference type="Pfam" id="PF13279">
    <property type="entry name" value="4HBT_2"/>
    <property type="match status" value="1"/>
</dbReference>
<dbReference type="InterPro" id="IPR050563">
    <property type="entry name" value="4-hydroxybenzoyl-CoA_TE"/>
</dbReference>
<evidence type="ECO:0000313" key="3">
    <source>
        <dbReference type="EMBL" id="CRX39079.1"/>
    </source>
</evidence>
<dbReference type="PANTHER" id="PTHR31793:SF27">
    <property type="entry name" value="NOVEL THIOESTERASE SUPERFAMILY DOMAIN AND SAPOSIN A-TYPE DOMAIN CONTAINING PROTEIN (0610012H03RIK)"/>
    <property type="match status" value="1"/>
</dbReference>
<dbReference type="RefSeq" id="WP_239414467.1">
    <property type="nucleotide sequence ID" value="NZ_CWGJ01000025.1"/>
</dbReference>
<dbReference type="Proteomes" id="UP000220251">
    <property type="component" value="Unassembled WGS sequence"/>
</dbReference>
<protein>
    <recommendedName>
        <fullName evidence="5">1,4-dihydroxy-2-naphthoyl-CoA hydrolase</fullName>
    </recommendedName>
</protein>
<dbReference type="EMBL" id="CWGJ01000025">
    <property type="protein sequence ID" value="CRX39079.1"/>
    <property type="molecule type" value="Genomic_DNA"/>
</dbReference>
<comment type="similarity">
    <text evidence="1">Belongs to the 4-hydroxybenzoyl-CoA thioesterase family.</text>
</comment>
<evidence type="ECO:0008006" key="5">
    <source>
        <dbReference type="Google" id="ProtNLM"/>
    </source>
</evidence>
<organism evidence="3 4">
    <name type="scientific">Estrella lausannensis</name>
    <dbReference type="NCBI Taxonomy" id="483423"/>
    <lineage>
        <taxon>Bacteria</taxon>
        <taxon>Pseudomonadati</taxon>
        <taxon>Chlamydiota</taxon>
        <taxon>Chlamydiia</taxon>
        <taxon>Parachlamydiales</taxon>
        <taxon>Candidatus Criblamydiaceae</taxon>
        <taxon>Estrella</taxon>
    </lineage>
</organism>
<reference evidence="4" key="1">
    <citation type="submission" date="2015-06" db="EMBL/GenBank/DDBJ databases">
        <authorList>
            <person name="Bertelli C."/>
        </authorList>
    </citation>
    <scope>NUCLEOTIDE SEQUENCE [LARGE SCALE GENOMIC DNA]</scope>
    <source>
        <strain evidence="4">CRIB-30</strain>
    </source>
</reference>
<keyword evidence="4" id="KW-1185">Reference proteome</keyword>
<gene>
    <name evidence="3" type="ORF">ELAC_1752</name>
</gene>
<keyword evidence="2" id="KW-0378">Hydrolase</keyword>
<dbReference type="GO" id="GO:0047617">
    <property type="term" value="F:fatty acyl-CoA hydrolase activity"/>
    <property type="evidence" value="ECO:0007669"/>
    <property type="project" value="TreeGrafter"/>
</dbReference>
<dbReference type="Gene3D" id="3.10.129.10">
    <property type="entry name" value="Hotdog Thioesterase"/>
    <property type="match status" value="1"/>
</dbReference>
<evidence type="ECO:0000256" key="2">
    <source>
        <dbReference type="ARBA" id="ARBA00022801"/>
    </source>
</evidence>
<dbReference type="PANTHER" id="PTHR31793">
    <property type="entry name" value="4-HYDROXYBENZOYL-COA THIOESTERASE FAMILY MEMBER"/>
    <property type="match status" value="1"/>
</dbReference>
<name>A0A0H5DTC8_9BACT</name>
<accession>A0A0H5DTC8</accession>
<evidence type="ECO:0000256" key="1">
    <source>
        <dbReference type="ARBA" id="ARBA00005953"/>
    </source>
</evidence>
<dbReference type="CDD" id="cd00586">
    <property type="entry name" value="4HBT"/>
    <property type="match status" value="1"/>
</dbReference>
<dbReference type="SUPFAM" id="SSF54637">
    <property type="entry name" value="Thioesterase/thiol ester dehydrase-isomerase"/>
    <property type="match status" value="1"/>
</dbReference>
<dbReference type="AlphaFoldDB" id="A0A0H5DTC8"/>